<keyword evidence="2" id="KW-0479">Metal-binding</keyword>
<evidence type="ECO:0000313" key="6">
    <source>
        <dbReference type="Proteomes" id="UP000199698"/>
    </source>
</evidence>
<comment type="cofactor">
    <cofactor evidence="1">
        <name>Mg(2+)</name>
        <dbReference type="ChEBI" id="CHEBI:18420"/>
    </cofactor>
</comment>
<dbReference type="GO" id="GO:0000287">
    <property type="term" value="F:magnesium ion binding"/>
    <property type="evidence" value="ECO:0007669"/>
    <property type="project" value="TreeGrafter"/>
</dbReference>
<keyword evidence="3" id="KW-0378">Hydrolase</keyword>
<protein>
    <submittedName>
        <fullName evidence="5">Haloacid Dehalogenase superfamily, subfamily IB, phosphoserine phosphatase-like/2,3-diketo-5-methylthio-1-phosphopentane phosphatase</fullName>
    </submittedName>
</protein>
<dbReference type="PANTHER" id="PTHR43344">
    <property type="entry name" value="PHOSPHOSERINE PHOSPHATASE"/>
    <property type="match status" value="1"/>
</dbReference>
<dbReference type="Proteomes" id="UP000199698">
    <property type="component" value="Unassembled WGS sequence"/>
</dbReference>
<dbReference type="STRING" id="1798183.GA0061080_100326"/>
<dbReference type="NCBIfam" id="TIGR01488">
    <property type="entry name" value="HAD-SF-IB"/>
    <property type="match status" value="1"/>
</dbReference>
<dbReference type="SUPFAM" id="SSF56784">
    <property type="entry name" value="HAD-like"/>
    <property type="match status" value="1"/>
</dbReference>
<dbReference type="NCBIfam" id="TIGR01489">
    <property type="entry name" value="DKMTPPase-SF"/>
    <property type="match status" value="1"/>
</dbReference>
<dbReference type="Pfam" id="PF06888">
    <property type="entry name" value="Put_Phosphatase"/>
    <property type="match status" value="1"/>
</dbReference>
<dbReference type="GO" id="GO:0006564">
    <property type="term" value="P:L-serine biosynthetic process"/>
    <property type="evidence" value="ECO:0007669"/>
    <property type="project" value="TreeGrafter"/>
</dbReference>
<sequence length="243" mass="27588">MNTFSSITNTVFHPSYTQHHSPIVLCDFDGTISVKDVTDTLLSHFGQDGCDELEELWVNGKIGSQECMSKQIALMDASLEELNCVLSQIEIDPAFKAFIHYAEQNSIPVHVVSDGLDYAIEFILKRHGIENLPIFANKLMHNNARSWRLEFPYANKSCIKQSGNCKCNHVKKQQHFTQILYVGDGTSDYCVSHNVDFVFAKDKLVNYCEKNKIVHRKITSFADVTNALKQAQQRVIPVMMVKE</sequence>
<evidence type="ECO:0000313" key="5">
    <source>
        <dbReference type="EMBL" id="SCB77659.1"/>
    </source>
</evidence>
<evidence type="ECO:0000256" key="1">
    <source>
        <dbReference type="ARBA" id="ARBA00001946"/>
    </source>
</evidence>
<dbReference type="InterPro" id="IPR050582">
    <property type="entry name" value="HAD-like_SerB"/>
</dbReference>
<dbReference type="RefSeq" id="WP_065635404.1">
    <property type="nucleotide sequence ID" value="NZ_FMBA01000003.1"/>
</dbReference>
<gene>
    <name evidence="5" type="ORF">GA0061080_100326</name>
</gene>
<dbReference type="InterPro" id="IPR016965">
    <property type="entry name" value="Pase_PHOSPHO-typ"/>
</dbReference>
<dbReference type="GO" id="GO:0005737">
    <property type="term" value="C:cytoplasm"/>
    <property type="evidence" value="ECO:0007669"/>
    <property type="project" value="TreeGrafter"/>
</dbReference>
<dbReference type="EMBL" id="FMBA01000003">
    <property type="protein sequence ID" value="SCB77659.1"/>
    <property type="molecule type" value="Genomic_DNA"/>
</dbReference>
<dbReference type="InterPro" id="IPR036412">
    <property type="entry name" value="HAD-like_sf"/>
</dbReference>
<proteinExistence type="predicted"/>
<dbReference type="AlphaFoldDB" id="A0A1C3Z5N6"/>
<evidence type="ECO:0000256" key="2">
    <source>
        <dbReference type="ARBA" id="ARBA00022723"/>
    </source>
</evidence>
<dbReference type="Gene3D" id="3.90.1470.20">
    <property type="match status" value="1"/>
</dbReference>
<dbReference type="InterPro" id="IPR006384">
    <property type="entry name" value="HAD_hydro_PyrdxlP_Pase-like"/>
</dbReference>
<name>A0A1C3Z5N6_9GAMM</name>
<keyword evidence="4" id="KW-0460">Magnesium</keyword>
<dbReference type="InterPro" id="IPR023214">
    <property type="entry name" value="HAD_sf"/>
</dbReference>
<dbReference type="OrthoDB" id="9804940at2"/>
<dbReference type="PANTHER" id="PTHR43344:SF21">
    <property type="entry name" value="POLYOL PHOSPHATE PHOSPHATASE PYP1"/>
    <property type="match status" value="1"/>
</dbReference>
<evidence type="ECO:0000256" key="3">
    <source>
        <dbReference type="ARBA" id="ARBA00022801"/>
    </source>
</evidence>
<organism evidence="5 6">
    <name type="scientific">Gilliamella intestini</name>
    <dbReference type="NCBI Taxonomy" id="1798183"/>
    <lineage>
        <taxon>Bacteria</taxon>
        <taxon>Pseudomonadati</taxon>
        <taxon>Pseudomonadota</taxon>
        <taxon>Gammaproteobacteria</taxon>
        <taxon>Orbales</taxon>
        <taxon>Orbaceae</taxon>
        <taxon>Gilliamella</taxon>
    </lineage>
</organism>
<dbReference type="Gene3D" id="3.40.50.1000">
    <property type="entry name" value="HAD superfamily/HAD-like"/>
    <property type="match status" value="1"/>
</dbReference>
<evidence type="ECO:0000256" key="4">
    <source>
        <dbReference type="ARBA" id="ARBA00022842"/>
    </source>
</evidence>
<reference evidence="6" key="1">
    <citation type="submission" date="2016-08" db="EMBL/GenBank/DDBJ databases">
        <authorList>
            <person name="Varghese N."/>
            <person name="Submissions Spin"/>
        </authorList>
    </citation>
    <scope>NUCLEOTIDE SEQUENCE [LARGE SCALE GENOMIC DNA]</scope>
    <source>
        <strain evidence="6">R-53144</strain>
    </source>
</reference>
<accession>A0A1C3Z5N6</accession>
<dbReference type="GO" id="GO:0036424">
    <property type="term" value="F:L-phosphoserine phosphatase activity"/>
    <property type="evidence" value="ECO:0007669"/>
    <property type="project" value="TreeGrafter"/>
</dbReference>
<keyword evidence="6" id="KW-1185">Reference proteome</keyword>